<protein>
    <submittedName>
        <fullName evidence="3">Anti-sigma factor</fullName>
    </submittedName>
</protein>
<reference evidence="3 4" key="1">
    <citation type="journal article" date="2009" name="PLoS ONE">
        <title>Methylobacterium genome sequences: a reference blueprint to investigate microbial metabolism of C1 compounds from natural and industrial sources.</title>
        <authorList>
            <person name="Vuilleumier S."/>
            <person name="Chistoserdova L."/>
            <person name="Lee M.-C."/>
            <person name="Bringel F."/>
            <person name="Lajus A."/>
            <person name="Zhou Y."/>
            <person name="Gourion B."/>
            <person name="Barbe V."/>
            <person name="Chang J."/>
            <person name="Cruveiller S."/>
            <person name="Dossat C."/>
            <person name="Gillett W."/>
            <person name="Gruffaz C."/>
            <person name="Haugen E."/>
            <person name="Hourcade E."/>
            <person name="Levy R."/>
            <person name="Mangenot S."/>
            <person name="Muller E."/>
            <person name="Nadalig T."/>
            <person name="Pagni M."/>
            <person name="Penny C."/>
            <person name="Peyraud R."/>
            <person name="Robinson D.G."/>
            <person name="Roche D."/>
            <person name="Rouy Z."/>
            <person name="Saenampechek C."/>
            <person name="Salvignol G."/>
            <person name="Vallenet D."/>
            <person name="Wu Z."/>
            <person name="Marx C.J."/>
            <person name="Vorholt J.A."/>
            <person name="Olson M.V."/>
            <person name="Kaul R."/>
            <person name="Weissenbach J."/>
            <person name="Medigue C."/>
            <person name="Lidstrom M.E."/>
        </authorList>
    </citation>
    <scope>NUCLEOTIDE SEQUENCE [LARGE SCALE GENOMIC DNA]</scope>
    <source>
        <strain evidence="4">ATCC 14718 / DSM 1338 / JCM 2805 / NCIMB 9133 / AM1</strain>
    </source>
</reference>
<dbReference type="IntAct" id="C5AW20">
    <property type="interactions" value="2"/>
</dbReference>
<keyword evidence="4" id="KW-1185">Reference proteome</keyword>
<sequence length="82" mass="9286">MWRQGDLERMNENEPAGAFPSGDRPTRGRGDNGLNDQTQRRIGSHLRTLYDSVVQQPIPDRFRDLIARLEDEPANPDDPASV</sequence>
<dbReference type="Pfam" id="PF18557">
    <property type="entry name" value="NepR"/>
    <property type="match status" value="1"/>
</dbReference>
<comment type="interaction">
    <interactant intactId="EBI-15757821">
        <id>C5AW20</id>
    </interactant>
    <interactant intactId="EBI-15757848">
        <id>C5ASQ2</id>
        <label>ecfG1</label>
    </interactant>
    <organismsDiffer>false</organismsDiffer>
    <experiments>2</experiments>
</comment>
<comment type="interaction">
    <interactant intactId="EBI-15757821">
        <id>C5AW20</id>
    </interactant>
    <interactant intactId="EBI-15757805">
        <id>Q0PEV3</id>
        <label>phyR</label>
    </interactant>
    <organismsDiffer>false</organismsDiffer>
    <experiments>2</experiments>
</comment>
<feature type="region of interest" description="Disordered" evidence="1">
    <location>
        <begin position="1"/>
        <end position="47"/>
    </location>
</feature>
<evidence type="ECO:0000313" key="4">
    <source>
        <dbReference type="Proteomes" id="UP000009081"/>
    </source>
</evidence>
<feature type="domain" description="Anti-sigma factor NepR" evidence="2">
    <location>
        <begin position="39"/>
        <end position="71"/>
    </location>
</feature>
<evidence type="ECO:0000259" key="2">
    <source>
        <dbReference type="Pfam" id="PF18557"/>
    </source>
</evidence>
<evidence type="ECO:0000313" key="3">
    <source>
        <dbReference type="EMBL" id="ACS40856.1"/>
    </source>
</evidence>
<accession>C5AW20</accession>
<dbReference type="EMBL" id="CP001510">
    <property type="protein sequence ID" value="ACS40856.1"/>
    <property type="molecule type" value="Genomic_DNA"/>
</dbReference>
<feature type="compositionally biased region" description="Basic and acidic residues" evidence="1">
    <location>
        <begin position="1"/>
        <end position="12"/>
    </location>
</feature>
<dbReference type="AlphaFoldDB" id="C5AW20"/>
<dbReference type="HOGENOM" id="CLU_201157_0_0_5"/>
<evidence type="ECO:0000256" key="1">
    <source>
        <dbReference type="SAM" id="MobiDB-lite"/>
    </source>
</evidence>
<dbReference type="STRING" id="272630.MexAM1_META1p3109"/>
<name>C5AW20_METEA</name>
<dbReference type="KEGG" id="mea:Mex_1p3109"/>
<dbReference type="DIP" id="DIP-58556N"/>
<proteinExistence type="evidence at protein level"/>
<dbReference type="InterPro" id="IPR041649">
    <property type="entry name" value="NepR"/>
</dbReference>
<organism evidence="3 4">
    <name type="scientific">Methylorubrum extorquens (strain ATCC 14718 / DSM 1338 / JCM 2805 / NCIMB 9133 / AM1)</name>
    <name type="common">Methylobacterium extorquens</name>
    <dbReference type="NCBI Taxonomy" id="272630"/>
    <lineage>
        <taxon>Bacteria</taxon>
        <taxon>Pseudomonadati</taxon>
        <taxon>Pseudomonadota</taxon>
        <taxon>Alphaproteobacteria</taxon>
        <taxon>Hyphomicrobiales</taxon>
        <taxon>Methylobacteriaceae</taxon>
        <taxon>Methylorubrum</taxon>
    </lineage>
</organism>
<dbReference type="Proteomes" id="UP000009081">
    <property type="component" value="Chromosome"/>
</dbReference>
<gene>
    <name evidence="3" type="primary">nepR</name>
    <name evidence="3" type="ordered locus">MexAM1_META1p3109</name>
</gene>